<dbReference type="InterPro" id="IPR010426">
    <property type="entry name" value="MTTB_MeTrfase"/>
</dbReference>
<dbReference type="GO" id="GO:0015948">
    <property type="term" value="P:methanogenesis"/>
    <property type="evidence" value="ECO:0007669"/>
    <property type="project" value="InterPro"/>
</dbReference>
<organism evidence="4">
    <name type="scientific">marine metagenome</name>
    <dbReference type="NCBI Taxonomy" id="408172"/>
    <lineage>
        <taxon>unclassified sequences</taxon>
        <taxon>metagenomes</taxon>
        <taxon>ecological metagenomes</taxon>
    </lineage>
</organism>
<dbReference type="Gene3D" id="3.20.20.480">
    <property type="entry name" value="Trimethylamine methyltransferase-like"/>
    <property type="match status" value="1"/>
</dbReference>
<dbReference type="AlphaFoldDB" id="A0A382MHQ5"/>
<feature type="non-terminal residue" evidence="4">
    <location>
        <position position="1"/>
    </location>
</feature>
<name>A0A382MHQ5_9ZZZZ</name>
<dbReference type="InterPro" id="IPR038601">
    <property type="entry name" value="MttB-like_sf"/>
</dbReference>
<sequence length="330" mass="35443">VSLSFDDAENIEPVLEMAQVIAGSEKKFRERPFCNGGGCCVVSPLAYGEENSKACIASTRFHSPVWVVVAPQAGATAPAALAGTLAQSVAEALAGILLVQIVVPGHPVILGPWPFVSDLRTGAFSGGGGEEGILNAAAAQFANYYDLPCSVSAGMTDAKLPDNQAGYEKGINITLAAMAGANSIGEAAGMMGSLMGCSFESLVIDNDMIGCIQRALRGIEVNEDTLSLDVIREVVLDGPGHFLSHRQTLELMETEYLYPKVADRASIEDWEQEGSLDIRQRALKQVREILSSHYPKYIDSPIDAKLREMFPIRLTEEDMRPGNDRWPEVA</sequence>
<keyword evidence="3" id="KW-0808">Transferase</keyword>
<evidence type="ECO:0008006" key="5">
    <source>
        <dbReference type="Google" id="ProtNLM"/>
    </source>
</evidence>
<proteinExistence type="inferred from homology"/>
<dbReference type="EMBL" id="UINC01093116">
    <property type="protein sequence ID" value="SVC47277.1"/>
    <property type="molecule type" value="Genomic_DNA"/>
</dbReference>
<gene>
    <name evidence="4" type="ORF">METZ01_LOCUS300131</name>
</gene>
<dbReference type="GO" id="GO:0032259">
    <property type="term" value="P:methylation"/>
    <property type="evidence" value="ECO:0007669"/>
    <property type="project" value="UniProtKB-KW"/>
</dbReference>
<dbReference type="GO" id="GO:0008168">
    <property type="term" value="F:methyltransferase activity"/>
    <property type="evidence" value="ECO:0007669"/>
    <property type="project" value="UniProtKB-KW"/>
</dbReference>
<keyword evidence="2" id="KW-0489">Methyltransferase</keyword>
<reference evidence="4" key="1">
    <citation type="submission" date="2018-05" db="EMBL/GenBank/DDBJ databases">
        <authorList>
            <person name="Lanie J.A."/>
            <person name="Ng W.-L."/>
            <person name="Kazmierczak K.M."/>
            <person name="Andrzejewski T.M."/>
            <person name="Davidsen T.M."/>
            <person name="Wayne K.J."/>
            <person name="Tettelin H."/>
            <person name="Glass J.I."/>
            <person name="Rusch D."/>
            <person name="Podicherti R."/>
            <person name="Tsui H.-C.T."/>
            <person name="Winkler M.E."/>
        </authorList>
    </citation>
    <scope>NUCLEOTIDE SEQUENCE</scope>
</reference>
<protein>
    <recommendedName>
        <fullName evidence="5">Trimethylamine methyltransferase</fullName>
    </recommendedName>
</protein>
<accession>A0A382MHQ5</accession>
<evidence type="ECO:0000313" key="4">
    <source>
        <dbReference type="EMBL" id="SVC47277.1"/>
    </source>
</evidence>
<evidence type="ECO:0000256" key="3">
    <source>
        <dbReference type="ARBA" id="ARBA00022679"/>
    </source>
</evidence>
<comment type="similarity">
    <text evidence="1">Belongs to the trimethylamine methyltransferase family.</text>
</comment>
<dbReference type="Pfam" id="PF06253">
    <property type="entry name" value="MTTB"/>
    <property type="match status" value="1"/>
</dbReference>
<evidence type="ECO:0000256" key="2">
    <source>
        <dbReference type="ARBA" id="ARBA00022603"/>
    </source>
</evidence>
<evidence type="ECO:0000256" key="1">
    <source>
        <dbReference type="ARBA" id="ARBA00007137"/>
    </source>
</evidence>